<dbReference type="KEGG" id="mchc:CK556_01500"/>
<dbReference type="STRING" id="1336232.GCA_000518825_00216"/>
<feature type="transmembrane region" description="Helical" evidence="10">
    <location>
        <begin position="586"/>
        <end position="608"/>
    </location>
</feature>
<feature type="transmembrane region" description="Helical" evidence="10">
    <location>
        <begin position="1259"/>
        <end position="1281"/>
    </location>
</feature>
<feature type="transmembrane region" description="Helical" evidence="10">
    <location>
        <begin position="528"/>
        <end position="551"/>
    </location>
</feature>
<evidence type="ECO:0000256" key="4">
    <source>
        <dbReference type="ARBA" id="ARBA00022692"/>
    </source>
</evidence>
<evidence type="ECO:0000256" key="1">
    <source>
        <dbReference type="ARBA" id="ARBA00004651"/>
    </source>
</evidence>
<dbReference type="PANTHER" id="PTHR30081:SF1">
    <property type="entry name" value="PROTEIN TRANSLOCASE SUBUNIT SECD"/>
    <property type="match status" value="1"/>
</dbReference>
<evidence type="ECO:0000256" key="8">
    <source>
        <dbReference type="ARBA" id="ARBA00023136"/>
    </source>
</evidence>
<evidence type="ECO:0000256" key="7">
    <source>
        <dbReference type="ARBA" id="ARBA00023010"/>
    </source>
</evidence>
<dbReference type="InterPro" id="IPR048634">
    <property type="entry name" value="SecD_SecF_C"/>
</dbReference>
<keyword evidence="9" id="KW-0175">Coiled coil</keyword>
<dbReference type="RefSeq" id="WP_027875315.1">
    <property type="nucleotide sequence ID" value="NZ_CP023173.1"/>
</dbReference>
<feature type="transmembrane region" description="Helical" evidence="10">
    <location>
        <begin position="659"/>
        <end position="684"/>
    </location>
</feature>
<evidence type="ECO:0000256" key="3">
    <source>
        <dbReference type="ARBA" id="ARBA00022475"/>
    </source>
</evidence>
<keyword evidence="4 10" id="KW-0812">Transmembrane</keyword>
<dbReference type="GO" id="GO:0015031">
    <property type="term" value="P:protein transport"/>
    <property type="evidence" value="ECO:0007669"/>
    <property type="project" value="UniProtKB-KW"/>
</dbReference>
<dbReference type="Pfam" id="PF02355">
    <property type="entry name" value="SecD_SecF_C"/>
    <property type="match status" value="1"/>
</dbReference>
<feature type="transmembrane region" description="Helical" evidence="10">
    <location>
        <begin position="629"/>
        <end position="653"/>
    </location>
</feature>
<dbReference type="Gene3D" id="1.20.1640.10">
    <property type="entry name" value="Multidrug efflux transporter AcrB transmembrane domain"/>
    <property type="match status" value="1"/>
</dbReference>
<evidence type="ECO:0000256" key="5">
    <source>
        <dbReference type="ARBA" id="ARBA00022927"/>
    </source>
</evidence>
<keyword evidence="8 10" id="KW-0472">Membrane</keyword>
<dbReference type="NCBIfam" id="NF037998">
    <property type="entry name" value="RND_1"/>
    <property type="match status" value="1"/>
</dbReference>
<evidence type="ECO:0000256" key="2">
    <source>
        <dbReference type="ARBA" id="ARBA00022448"/>
    </source>
</evidence>
<evidence type="ECO:0000256" key="10">
    <source>
        <dbReference type="SAM" id="Phobius"/>
    </source>
</evidence>
<keyword evidence="13" id="KW-1185">Reference proteome</keyword>
<organism evidence="12 13">
    <name type="scientific">Mesoplasma chauliocola</name>
    <dbReference type="NCBI Taxonomy" id="216427"/>
    <lineage>
        <taxon>Bacteria</taxon>
        <taxon>Bacillati</taxon>
        <taxon>Mycoplasmatota</taxon>
        <taxon>Mollicutes</taxon>
        <taxon>Entomoplasmatales</taxon>
        <taxon>Entomoplasmataceae</taxon>
        <taxon>Mesoplasma</taxon>
    </lineage>
</organism>
<feature type="transmembrane region" description="Helical" evidence="10">
    <location>
        <begin position="1063"/>
        <end position="1086"/>
    </location>
</feature>
<dbReference type="InterPro" id="IPR022813">
    <property type="entry name" value="SecD/SecF_arch_bac"/>
</dbReference>
<feature type="transmembrane region" description="Helical" evidence="10">
    <location>
        <begin position="1036"/>
        <end position="1056"/>
    </location>
</feature>
<dbReference type="Proteomes" id="UP000232229">
    <property type="component" value="Chromosome"/>
</dbReference>
<comment type="subcellular location">
    <subcellularLocation>
        <location evidence="1">Cell membrane</location>
        <topology evidence="1">Multi-pass membrane protein</topology>
    </subcellularLocation>
</comment>
<evidence type="ECO:0000256" key="6">
    <source>
        <dbReference type="ARBA" id="ARBA00022989"/>
    </source>
</evidence>
<feature type="coiled-coil region" evidence="9">
    <location>
        <begin position="741"/>
        <end position="790"/>
    </location>
</feature>
<keyword evidence="6 10" id="KW-1133">Transmembrane helix</keyword>
<accession>A0A249SNG3</accession>
<feature type="transmembrane region" description="Helical" evidence="10">
    <location>
        <begin position="558"/>
        <end position="580"/>
    </location>
</feature>
<sequence>MNKKKISFKKISQVFCLILIISSLVISIVFSSISITNNTNLNTRYSGGYEALVEVYDQKQNSTNENSLNPNGDAYAAAESLQNKLSPFSDNTVDVKVVGKHRVSVRATKEQYQNNPTLFINAIEQDGGLLALTKDSKGNYDDILFNDETMNTVTGSNVYTDNKISNKIAISDIFGSVKYTPDRSESNSGAQNSPFLTFEEGANGTYLQKLTASSTSTEGTTTTPSLTLISSFETVLNNIREYFLQTPNQNEIDSYIEAYYDGIITPIIQVYTSSSTDSSTRAVIDDFFTFSYRRQSGEMATTSLISGDIYPWWSENQTTFKLQNLNRTIAIENLKALFYGQYRQQTYSDFNSTDNYQYLFTNNVNKYVIDPNATTNDFLASGEGITEPGKYSGDFKFSSSVSNQPQGLGIDGVAKILNKLILNDVLFNVPSTSTSTFNIYLNEDIFNRNFIMINDTVTQTGVPTPSETYSSRATFVPSAIYNGNTNELRVKMRSATIARTIEASISQTTQGFTFKVVNIKEFDPEITLYMLLASIIFLLILAIITMIFLLFAYKLLGLYTLIIAVTSTFIVFFAPTIFGIAIGIEIYTLIFVMIGLVLESCILTIEAFKKHLNKEKRSISESMKLSNRENFTIIVDSFILLLIPNLILFWVGSGSLKNFATVATVATAIILVLVVVIFRLLIWLTIKLDIFRKFPLLLPVDTKDINSGVAILEKVKLSKLEYHLIVLTNKEKVSSKELLKIKKISDSIDKLKAKIENKEKEYEIKLINKNKDKNNKLDQKIQKLEKKSNKKVRWYKRDWINFLKVNKEVNLAISSKQESSVVEEAKNKRNQNWIFNINRILIIVLLVFSVIGGVVAATVGPNYSNSFGKDNTYIVYGTYLNDFAGNNLDNVKTKIEEGSSENISNEFNNLIDSIENPTNDPSDDAYSAELGGRTVQFIFDNNLTSLFYSGYNSSSNLNSIEWGTNYGANLENNAEIDGKPYVQIELSNKTHFGRTRTLLYSIFRGSTILPGENNLTNESRGILGMFQIPFTAYGQILQICIAFGILLLILIVYILIRYKWTYYVALALAIVVVIAITTSLIIMFRVPISSEILVTMVSIVAFTIMSAIFILGKTKQMISAKTKNELRFEFNKEADAQTVIKHKVLKAVGNKKALNKKYKDKIRKLKVRIIDLKLAKKSRFYYWDAFKAFFKSNRVVEITELKKEIKELRKTRKLELKPLKQEIKSVKKAGKKEINSILSENKFVKQLFMNSLKFGLNRLMYISGFYLIFGLILAVTIPSIVGVGIALLIGVVVADIVLLTMSLPLLIWLEKRRIVLNYGRQEFILQTSVSHEEQIVKDIND</sequence>
<keyword evidence="7" id="KW-0811">Translocation</keyword>
<evidence type="ECO:0000259" key="11">
    <source>
        <dbReference type="Pfam" id="PF02355"/>
    </source>
</evidence>
<evidence type="ECO:0000256" key="9">
    <source>
        <dbReference type="SAM" id="Coils"/>
    </source>
</evidence>
<keyword evidence="5" id="KW-0653">Protein transport</keyword>
<reference evidence="12 13" key="1">
    <citation type="submission" date="2017-08" db="EMBL/GenBank/DDBJ databases">
        <title>Complete Genome Sequence of Mesoplasma chauliocola.</title>
        <authorList>
            <person name="Knight T.F.Jr."/>
            <person name="Citino T."/>
        </authorList>
    </citation>
    <scope>NUCLEOTIDE SEQUENCE [LARGE SCALE GENOMIC DNA]</scope>
    <source>
        <strain evidence="12 13">CHPA-2</strain>
    </source>
</reference>
<keyword evidence="2" id="KW-0813">Transport</keyword>
<evidence type="ECO:0000313" key="12">
    <source>
        <dbReference type="EMBL" id="ASZ09031.1"/>
    </source>
</evidence>
<gene>
    <name evidence="12" type="ORF">CK556_01500</name>
</gene>
<feature type="transmembrane region" description="Helical" evidence="10">
    <location>
        <begin position="1092"/>
        <end position="1111"/>
    </location>
</feature>
<proteinExistence type="predicted"/>
<dbReference type="GO" id="GO:0005886">
    <property type="term" value="C:plasma membrane"/>
    <property type="evidence" value="ECO:0007669"/>
    <property type="project" value="UniProtKB-SubCell"/>
</dbReference>
<keyword evidence="3" id="KW-1003">Cell membrane</keyword>
<dbReference type="PANTHER" id="PTHR30081">
    <property type="entry name" value="PROTEIN-EXPORT MEMBRANE PROTEIN SEC"/>
    <property type="match status" value="1"/>
</dbReference>
<name>A0A249SNG3_9MOLU</name>
<evidence type="ECO:0000313" key="13">
    <source>
        <dbReference type="Proteomes" id="UP000232229"/>
    </source>
</evidence>
<dbReference type="EMBL" id="CP023173">
    <property type="protein sequence ID" value="ASZ09031.1"/>
    <property type="molecule type" value="Genomic_DNA"/>
</dbReference>
<feature type="domain" description="Protein export membrane protein SecD/SecF C-terminal" evidence="11">
    <location>
        <begin position="1038"/>
        <end position="1130"/>
    </location>
</feature>
<protein>
    <recommendedName>
        <fullName evidence="11">Protein export membrane protein SecD/SecF C-terminal domain-containing protein</fullName>
    </recommendedName>
</protein>
<feature type="transmembrane region" description="Helical" evidence="10">
    <location>
        <begin position="837"/>
        <end position="859"/>
    </location>
</feature>
<feature type="transmembrane region" description="Helical" evidence="10">
    <location>
        <begin position="1287"/>
        <end position="1309"/>
    </location>
</feature>
<dbReference type="SUPFAM" id="SSF82866">
    <property type="entry name" value="Multidrug efflux transporter AcrB transmembrane domain"/>
    <property type="match status" value="1"/>
</dbReference>